<protein>
    <submittedName>
        <fullName evidence="9">11343_t:CDS:1</fullName>
    </submittedName>
</protein>
<dbReference type="Gene3D" id="2.170.220.10">
    <property type="match status" value="1"/>
</dbReference>
<comment type="caution">
    <text evidence="9">The sequence shown here is derived from an EMBL/GenBank/DDBJ whole genome shotgun (WGS) entry which is preliminary data.</text>
</comment>
<dbReference type="GO" id="GO:0006431">
    <property type="term" value="P:methionyl-tRNA aminoacylation"/>
    <property type="evidence" value="ECO:0007669"/>
    <property type="project" value="TreeGrafter"/>
</dbReference>
<dbReference type="SUPFAM" id="SSF52374">
    <property type="entry name" value="Nucleotidylyl transferase"/>
    <property type="match status" value="1"/>
</dbReference>
<keyword evidence="10" id="KW-1185">Reference proteome</keyword>
<dbReference type="GO" id="GO:0005524">
    <property type="term" value="F:ATP binding"/>
    <property type="evidence" value="ECO:0007669"/>
    <property type="project" value="UniProtKB-KW"/>
</dbReference>
<evidence type="ECO:0000256" key="5">
    <source>
        <dbReference type="ARBA" id="ARBA00022917"/>
    </source>
</evidence>
<proteinExistence type="inferred from homology"/>
<dbReference type="InterPro" id="IPR001412">
    <property type="entry name" value="aa-tRNA-synth_I_CS"/>
</dbReference>
<gene>
    <name evidence="9" type="ORF">RFULGI_LOCUS53</name>
</gene>
<organism evidence="9 10">
    <name type="scientific">Racocetra fulgida</name>
    <dbReference type="NCBI Taxonomy" id="60492"/>
    <lineage>
        <taxon>Eukaryota</taxon>
        <taxon>Fungi</taxon>
        <taxon>Fungi incertae sedis</taxon>
        <taxon>Mucoromycota</taxon>
        <taxon>Glomeromycotina</taxon>
        <taxon>Glomeromycetes</taxon>
        <taxon>Diversisporales</taxon>
        <taxon>Gigasporaceae</taxon>
        <taxon>Racocetra</taxon>
    </lineage>
</organism>
<evidence type="ECO:0000256" key="2">
    <source>
        <dbReference type="ARBA" id="ARBA00022598"/>
    </source>
</evidence>
<dbReference type="PROSITE" id="PS00178">
    <property type="entry name" value="AA_TRNA_LIGASE_I"/>
    <property type="match status" value="1"/>
</dbReference>
<evidence type="ECO:0000256" key="4">
    <source>
        <dbReference type="ARBA" id="ARBA00022840"/>
    </source>
</evidence>
<dbReference type="GO" id="GO:0004825">
    <property type="term" value="F:methionine-tRNA ligase activity"/>
    <property type="evidence" value="ECO:0007669"/>
    <property type="project" value="InterPro"/>
</dbReference>
<dbReference type="SUPFAM" id="SSF55811">
    <property type="entry name" value="Nudix"/>
    <property type="match status" value="1"/>
</dbReference>
<dbReference type="Pfam" id="PF00293">
    <property type="entry name" value="NUDIX"/>
    <property type="match status" value="1"/>
</dbReference>
<dbReference type="SUPFAM" id="SSF47323">
    <property type="entry name" value="Anticodon-binding domain of a subclass of class I aminoacyl-tRNA synthetases"/>
    <property type="match status" value="1"/>
</dbReference>
<keyword evidence="2" id="KW-0436">Ligase</keyword>
<dbReference type="InterPro" id="IPR015797">
    <property type="entry name" value="NUDIX_hydrolase-like_dom_sf"/>
</dbReference>
<dbReference type="Gene3D" id="3.90.79.10">
    <property type="entry name" value="Nucleoside Triphosphate Pyrophosphohydrolase"/>
    <property type="match status" value="1"/>
</dbReference>
<dbReference type="Gene3D" id="3.40.50.620">
    <property type="entry name" value="HUPs"/>
    <property type="match status" value="2"/>
</dbReference>
<name>A0A9N8YPK3_9GLOM</name>
<dbReference type="OrthoDB" id="447842at2759"/>
<evidence type="ECO:0000256" key="6">
    <source>
        <dbReference type="ARBA" id="ARBA00023146"/>
    </source>
</evidence>
<feature type="domain" description="Methionyl/Leucyl tRNA synthetase" evidence="8">
    <location>
        <begin position="5"/>
        <end position="54"/>
    </location>
</feature>
<feature type="domain" description="Nudix hydrolase" evidence="7">
    <location>
        <begin position="178"/>
        <end position="216"/>
    </location>
</feature>
<dbReference type="Proteomes" id="UP000789396">
    <property type="component" value="Unassembled WGS sequence"/>
</dbReference>
<accession>A0A9N8YPK3</accession>
<dbReference type="PANTHER" id="PTHR43326:SF1">
    <property type="entry name" value="METHIONINE--TRNA LIGASE, MITOCHONDRIAL"/>
    <property type="match status" value="1"/>
</dbReference>
<dbReference type="PANTHER" id="PTHR43326">
    <property type="entry name" value="METHIONYL-TRNA SYNTHETASE"/>
    <property type="match status" value="1"/>
</dbReference>
<keyword evidence="5" id="KW-0648">Protein biosynthesis</keyword>
<evidence type="ECO:0000256" key="1">
    <source>
        <dbReference type="ARBA" id="ARBA00005594"/>
    </source>
</evidence>
<dbReference type="AlphaFoldDB" id="A0A9N8YPK3"/>
<reference evidence="9" key="1">
    <citation type="submission" date="2021-06" db="EMBL/GenBank/DDBJ databases">
        <authorList>
            <person name="Kallberg Y."/>
            <person name="Tangrot J."/>
            <person name="Rosling A."/>
        </authorList>
    </citation>
    <scope>NUCLEOTIDE SEQUENCE</scope>
    <source>
        <strain evidence="9">IN212</strain>
    </source>
</reference>
<dbReference type="InterPro" id="IPR023457">
    <property type="entry name" value="Met-tRNA_synth_2"/>
</dbReference>
<evidence type="ECO:0000256" key="3">
    <source>
        <dbReference type="ARBA" id="ARBA00022741"/>
    </source>
</evidence>
<evidence type="ECO:0000259" key="7">
    <source>
        <dbReference type="Pfam" id="PF00293"/>
    </source>
</evidence>
<dbReference type="EMBL" id="CAJVPZ010000002">
    <property type="protein sequence ID" value="CAG8447907.1"/>
    <property type="molecule type" value="Genomic_DNA"/>
</dbReference>
<dbReference type="Gene3D" id="1.10.730.10">
    <property type="entry name" value="Isoleucyl-tRNA Synthetase, Domain 1"/>
    <property type="match status" value="1"/>
</dbReference>
<comment type="similarity">
    <text evidence="1">Belongs to the class-I aminoacyl-tRNA synthetase family.</text>
</comment>
<sequence>MPKYFYITTPIFYPNDRLHLGHAYTMIIADIIARYKKSQGYQVYFQTGSDDHELGISEHIFYRTSASTHKKKVQKIFTELLNEGDIYLGEYQGRYCVACEDYVSDSKVINNNLCPTPNCQSELRKIKEPAYFLRVSNYYQQLIEYYQKNPDFLLPPNIKKELFENFLKNEGRDLCITQPGETPETAAKREILEETNLTITDLEKIGEETFYAIFIKPENILVQLDSQKPDRGAEYVLEKLTGAKKDKNSWEIVQIVETGFGNFKKEQPKAKTERKKLEEYQKKCHLVVSEFQEKINQYELTETFSQIQSLLNEKLAKKGDILLLNLTLNYLTNGIKIAAFLLDPLAPETSKKILEIFNVNQRQLN</sequence>
<keyword evidence="3" id="KW-0547">Nucleotide-binding</keyword>
<dbReference type="InterPro" id="IPR000086">
    <property type="entry name" value="NUDIX_hydrolase_dom"/>
</dbReference>
<dbReference type="Pfam" id="PF09334">
    <property type="entry name" value="tRNA-synt_1g"/>
    <property type="match status" value="1"/>
</dbReference>
<keyword evidence="4" id="KW-0067">ATP-binding</keyword>
<evidence type="ECO:0000259" key="8">
    <source>
        <dbReference type="Pfam" id="PF09334"/>
    </source>
</evidence>
<evidence type="ECO:0000313" key="10">
    <source>
        <dbReference type="Proteomes" id="UP000789396"/>
    </source>
</evidence>
<evidence type="ECO:0000313" key="9">
    <source>
        <dbReference type="EMBL" id="CAG8447907.1"/>
    </source>
</evidence>
<dbReference type="InterPro" id="IPR009080">
    <property type="entry name" value="tRNAsynth_Ia_anticodon-bd"/>
</dbReference>
<keyword evidence="6" id="KW-0030">Aminoacyl-tRNA synthetase</keyword>
<dbReference type="InterPro" id="IPR015413">
    <property type="entry name" value="Methionyl/Leucyl_tRNA_Synth"/>
</dbReference>
<dbReference type="InterPro" id="IPR014729">
    <property type="entry name" value="Rossmann-like_a/b/a_fold"/>
</dbReference>